<sequence>MTELEDGFARQLEVDQQRALELIKPESTAATIITGLYPLLRGRLYPEGKSGEISLAVRRLH</sequence>
<comment type="caution">
    <text evidence="1">The sequence shown here is derived from an EMBL/GenBank/DDBJ whole genome shotgun (WGS) entry which is preliminary data.</text>
</comment>
<dbReference type="Proteomes" id="UP000034793">
    <property type="component" value="Unassembled WGS sequence"/>
</dbReference>
<proteinExistence type="predicted"/>
<dbReference type="EMBL" id="LBXL01000004">
    <property type="protein sequence ID" value="KKR30607.1"/>
    <property type="molecule type" value="Genomic_DNA"/>
</dbReference>
<reference evidence="1 2" key="1">
    <citation type="journal article" date="2015" name="Nature">
        <title>rRNA introns, odd ribosomes, and small enigmatic genomes across a large radiation of phyla.</title>
        <authorList>
            <person name="Brown C.T."/>
            <person name="Hug L.A."/>
            <person name="Thomas B.C."/>
            <person name="Sharon I."/>
            <person name="Castelle C.J."/>
            <person name="Singh A."/>
            <person name="Wilkins M.J."/>
            <person name="Williams K.H."/>
            <person name="Banfield J.F."/>
        </authorList>
    </citation>
    <scope>NUCLEOTIDE SEQUENCE [LARGE SCALE GENOMIC DNA]</scope>
</reference>
<accession>A0A0G0SYF6</accession>
<evidence type="ECO:0000313" key="1">
    <source>
        <dbReference type="EMBL" id="KKR30607.1"/>
    </source>
</evidence>
<evidence type="ECO:0000313" key="2">
    <source>
        <dbReference type="Proteomes" id="UP000034793"/>
    </source>
</evidence>
<organism evidence="1 2">
    <name type="scientific">Candidatus Woesebacteria bacterium GW2011_GWA1_39_8</name>
    <dbReference type="NCBI Taxonomy" id="1618552"/>
    <lineage>
        <taxon>Bacteria</taxon>
        <taxon>Candidatus Woeseibacteriota</taxon>
    </lineage>
</organism>
<protein>
    <submittedName>
        <fullName evidence="1">Uncharacterized protein</fullName>
    </submittedName>
</protein>
<gene>
    <name evidence="1" type="ORF">UT61_C0004G0034</name>
</gene>
<dbReference type="AlphaFoldDB" id="A0A0G0SYF6"/>
<name>A0A0G0SYF6_9BACT</name>